<evidence type="ECO:0000313" key="9">
    <source>
        <dbReference type="EMBL" id="SFC56902.1"/>
    </source>
</evidence>
<keyword evidence="7 8" id="KW-0472">Membrane</keyword>
<dbReference type="PANTHER" id="PTHR21716:SF53">
    <property type="entry name" value="PERMEASE PERM-RELATED"/>
    <property type="match status" value="1"/>
</dbReference>
<proteinExistence type="inferred from homology"/>
<dbReference type="PANTHER" id="PTHR21716">
    <property type="entry name" value="TRANSMEMBRANE PROTEIN"/>
    <property type="match status" value="1"/>
</dbReference>
<evidence type="ECO:0000256" key="8">
    <source>
        <dbReference type="SAM" id="Phobius"/>
    </source>
</evidence>
<dbReference type="GO" id="GO:0055085">
    <property type="term" value="P:transmembrane transport"/>
    <property type="evidence" value="ECO:0007669"/>
    <property type="project" value="TreeGrafter"/>
</dbReference>
<evidence type="ECO:0000313" key="10">
    <source>
        <dbReference type="Proteomes" id="UP000199263"/>
    </source>
</evidence>
<gene>
    <name evidence="9" type="ORF">SAMN05421842_105103</name>
</gene>
<dbReference type="GO" id="GO:0005886">
    <property type="term" value="C:plasma membrane"/>
    <property type="evidence" value="ECO:0007669"/>
    <property type="project" value="UniProtKB-SubCell"/>
</dbReference>
<keyword evidence="10" id="KW-1185">Reference proteome</keyword>
<keyword evidence="4" id="KW-1003">Cell membrane</keyword>
<comment type="similarity">
    <text evidence="2">Belongs to the autoinducer-2 exporter (AI-2E) (TC 2.A.86) family.</text>
</comment>
<evidence type="ECO:0000256" key="2">
    <source>
        <dbReference type="ARBA" id="ARBA00009773"/>
    </source>
</evidence>
<feature type="transmembrane region" description="Helical" evidence="8">
    <location>
        <begin position="46"/>
        <end position="63"/>
    </location>
</feature>
<feature type="transmembrane region" description="Helical" evidence="8">
    <location>
        <begin position="234"/>
        <end position="258"/>
    </location>
</feature>
<dbReference type="RefSeq" id="WP_090089444.1">
    <property type="nucleotide sequence ID" value="NZ_FOMG01000005.1"/>
</dbReference>
<reference evidence="9 10" key="1">
    <citation type="submission" date="2016-10" db="EMBL/GenBank/DDBJ databases">
        <authorList>
            <person name="de Groot N.N."/>
        </authorList>
    </citation>
    <scope>NUCLEOTIDE SEQUENCE [LARGE SCALE GENOMIC DNA]</scope>
    <source>
        <strain evidence="9 10">DSM 12992</strain>
    </source>
</reference>
<dbReference type="Proteomes" id="UP000199263">
    <property type="component" value="Unassembled WGS sequence"/>
</dbReference>
<dbReference type="Pfam" id="PF01594">
    <property type="entry name" value="AI-2E_transport"/>
    <property type="match status" value="1"/>
</dbReference>
<comment type="subcellular location">
    <subcellularLocation>
        <location evidence="1">Cell membrane</location>
        <topology evidence="1">Multi-pass membrane protein</topology>
    </subcellularLocation>
</comment>
<feature type="transmembrane region" description="Helical" evidence="8">
    <location>
        <begin position="288"/>
        <end position="306"/>
    </location>
</feature>
<name>A0A1I1K9D2_9CLOT</name>
<dbReference type="PRINTS" id="PR00173">
    <property type="entry name" value="EDTRNSPORT"/>
</dbReference>
<keyword evidence="5 8" id="KW-0812">Transmembrane</keyword>
<feature type="transmembrane region" description="Helical" evidence="8">
    <location>
        <begin position="162"/>
        <end position="185"/>
    </location>
</feature>
<feature type="transmembrane region" description="Helical" evidence="8">
    <location>
        <begin position="7"/>
        <end position="26"/>
    </location>
</feature>
<accession>A0A1I1K9D2</accession>
<feature type="transmembrane region" description="Helical" evidence="8">
    <location>
        <begin position="318"/>
        <end position="341"/>
    </location>
</feature>
<dbReference type="OrthoDB" id="9793390at2"/>
<dbReference type="EMBL" id="FOMG01000005">
    <property type="protein sequence ID" value="SFC56902.1"/>
    <property type="molecule type" value="Genomic_DNA"/>
</dbReference>
<organism evidence="9 10">
    <name type="scientific">Clostridium uliginosum</name>
    <dbReference type="NCBI Taxonomy" id="119641"/>
    <lineage>
        <taxon>Bacteria</taxon>
        <taxon>Bacillati</taxon>
        <taxon>Bacillota</taxon>
        <taxon>Clostridia</taxon>
        <taxon>Eubacteriales</taxon>
        <taxon>Clostridiaceae</taxon>
        <taxon>Clostridium</taxon>
    </lineage>
</organism>
<evidence type="ECO:0000256" key="4">
    <source>
        <dbReference type="ARBA" id="ARBA00022475"/>
    </source>
</evidence>
<evidence type="ECO:0000256" key="3">
    <source>
        <dbReference type="ARBA" id="ARBA00022448"/>
    </source>
</evidence>
<evidence type="ECO:0000256" key="5">
    <source>
        <dbReference type="ARBA" id="ARBA00022692"/>
    </source>
</evidence>
<sequence length="372" mass="41640">MFINNNIKYRDILIFGLIGIVGYKIIDNYDFFFDLTKKFLSIISPFIYSLICAYMLNPIMMFFERNFKFSRSRSILITYAIIAGIVVMFLFFTIPSLINSIGNMTKEVPNYMQVVQGWINAALKNKKLYGLITQAGLLEKIQLLSIQIGNFTVTILQGMLTYLLSFTTNLVKILLGFLIAIYVLADKENIINGAKTLCYIILKEKKANKLINFVRIYNKMVGAYIGTKAVDSSIIGLISLVGLIIVEAPYALLLALIVGITNMIPYFGPFVGIIIGVIASIFISPMKAVIVCVLLVGIQQFDAWYLEPKLVGAKIGVKPFWIIMGIMIAGAFLGPLGMLLASPTMATMRVYYIEVVKKFKANNAELVKREKI</sequence>
<feature type="transmembrane region" description="Helical" evidence="8">
    <location>
        <begin position="75"/>
        <end position="98"/>
    </location>
</feature>
<keyword evidence="3" id="KW-0813">Transport</keyword>
<dbReference type="InterPro" id="IPR002549">
    <property type="entry name" value="AI-2E-like"/>
</dbReference>
<evidence type="ECO:0000256" key="1">
    <source>
        <dbReference type="ARBA" id="ARBA00004651"/>
    </source>
</evidence>
<keyword evidence="6 8" id="KW-1133">Transmembrane helix</keyword>
<feature type="transmembrane region" description="Helical" evidence="8">
    <location>
        <begin position="264"/>
        <end position="283"/>
    </location>
</feature>
<evidence type="ECO:0000256" key="7">
    <source>
        <dbReference type="ARBA" id="ARBA00023136"/>
    </source>
</evidence>
<dbReference type="AlphaFoldDB" id="A0A1I1K9D2"/>
<evidence type="ECO:0000256" key="6">
    <source>
        <dbReference type="ARBA" id="ARBA00022989"/>
    </source>
</evidence>
<dbReference type="STRING" id="119641.SAMN05421842_105103"/>
<protein>
    <submittedName>
        <fullName evidence="9">Predicted PurR-regulated permease PerM</fullName>
    </submittedName>
</protein>